<keyword evidence="5 8" id="KW-0732">Signal</keyword>
<organism evidence="10 11">
    <name type="scientific">Actinokineospora fastidiosa</name>
    <dbReference type="NCBI Taxonomy" id="1816"/>
    <lineage>
        <taxon>Bacteria</taxon>
        <taxon>Bacillati</taxon>
        <taxon>Actinomycetota</taxon>
        <taxon>Actinomycetes</taxon>
        <taxon>Pseudonocardiales</taxon>
        <taxon>Pseudonocardiaceae</taxon>
        <taxon>Actinokineospora</taxon>
    </lineage>
</organism>
<keyword evidence="6" id="KW-0378">Hydrolase</keyword>
<dbReference type="Gene3D" id="2.80.10.50">
    <property type="match status" value="3"/>
</dbReference>
<reference evidence="10" key="1">
    <citation type="journal article" date="2014" name="Int. J. Syst. Evol. Microbiol.">
        <title>Complete genome sequence of Corynebacterium casei LMG S-19264T (=DSM 44701T), isolated from a smear-ripened cheese.</title>
        <authorList>
            <consortium name="US DOE Joint Genome Institute (JGI-PGF)"/>
            <person name="Walter F."/>
            <person name="Albersmeier A."/>
            <person name="Kalinowski J."/>
            <person name="Ruckert C."/>
        </authorList>
    </citation>
    <scope>NUCLEOTIDE SEQUENCE</scope>
    <source>
        <strain evidence="10">JCM 3276</strain>
    </source>
</reference>
<dbReference type="GO" id="GO:0005576">
    <property type="term" value="C:extracellular region"/>
    <property type="evidence" value="ECO:0007669"/>
    <property type="project" value="UniProtKB-SubCell"/>
</dbReference>
<dbReference type="InterPro" id="IPR023296">
    <property type="entry name" value="Glyco_hydro_beta-prop_sf"/>
</dbReference>
<dbReference type="InterPro" id="IPR000772">
    <property type="entry name" value="Ricin_B_lectin"/>
</dbReference>
<dbReference type="CDD" id="cd08987">
    <property type="entry name" value="GH62"/>
    <property type="match status" value="1"/>
</dbReference>
<dbReference type="EMBL" id="BMRB01000010">
    <property type="protein sequence ID" value="GGS58818.1"/>
    <property type="molecule type" value="Genomic_DNA"/>
</dbReference>
<dbReference type="SMART" id="SM00458">
    <property type="entry name" value="RICIN"/>
    <property type="match status" value="1"/>
</dbReference>
<dbReference type="Pfam" id="PF03664">
    <property type="entry name" value="Glyco_hydro_62"/>
    <property type="match status" value="1"/>
</dbReference>
<dbReference type="PANTHER" id="PTHR40631:SF2">
    <property type="entry name" value="ALPHA-L-ARABINOFURANOSIDASE"/>
    <property type="match status" value="1"/>
</dbReference>
<comment type="subcellular location">
    <subcellularLocation>
        <location evidence="2">Secreted</location>
    </subcellularLocation>
</comment>
<dbReference type="AlphaFoldDB" id="A0A918LJI4"/>
<feature type="domain" description="Ricin B lectin" evidence="9">
    <location>
        <begin position="39"/>
        <end position="175"/>
    </location>
</feature>
<evidence type="ECO:0000256" key="4">
    <source>
        <dbReference type="ARBA" id="ARBA00022525"/>
    </source>
</evidence>
<keyword evidence="4" id="KW-0964">Secreted</keyword>
<dbReference type="PANTHER" id="PTHR40631">
    <property type="entry name" value="ALPHA-L-ARABINOFURANOSIDASE AXHA-2-RELATED"/>
    <property type="match status" value="1"/>
</dbReference>
<feature type="signal peptide" evidence="8">
    <location>
        <begin position="1"/>
        <end position="32"/>
    </location>
</feature>
<gene>
    <name evidence="10" type="ORF">GCM10010171_62230</name>
</gene>
<evidence type="ECO:0000256" key="7">
    <source>
        <dbReference type="ARBA" id="ARBA00023295"/>
    </source>
</evidence>
<keyword evidence="11" id="KW-1185">Reference proteome</keyword>
<dbReference type="Pfam" id="PF14200">
    <property type="entry name" value="RicinB_lectin_2"/>
    <property type="match status" value="2"/>
</dbReference>
<evidence type="ECO:0000256" key="2">
    <source>
        <dbReference type="ARBA" id="ARBA00004613"/>
    </source>
</evidence>
<dbReference type="SUPFAM" id="SSF50370">
    <property type="entry name" value="Ricin B-like lectins"/>
    <property type="match status" value="1"/>
</dbReference>
<dbReference type="Gene3D" id="2.115.10.20">
    <property type="entry name" value="Glycosyl hydrolase domain, family 43"/>
    <property type="match status" value="1"/>
</dbReference>
<evidence type="ECO:0000256" key="8">
    <source>
        <dbReference type="SAM" id="SignalP"/>
    </source>
</evidence>
<protein>
    <recommendedName>
        <fullName evidence="3">non-reducing end alpha-L-arabinofuranosidase</fullName>
        <ecNumber evidence="3">3.2.1.55</ecNumber>
    </recommendedName>
</protein>
<feature type="chain" id="PRO_5039477382" description="non-reducing end alpha-L-arabinofuranosidase" evidence="8">
    <location>
        <begin position="33"/>
        <end position="510"/>
    </location>
</feature>
<name>A0A918LJI4_9PSEU</name>
<evidence type="ECO:0000256" key="6">
    <source>
        <dbReference type="ARBA" id="ARBA00022801"/>
    </source>
</evidence>
<dbReference type="SUPFAM" id="SSF75005">
    <property type="entry name" value="Arabinanase/levansucrase/invertase"/>
    <property type="match status" value="1"/>
</dbReference>
<dbReference type="PROSITE" id="PS50231">
    <property type="entry name" value="RICIN_B_LECTIN"/>
    <property type="match status" value="1"/>
</dbReference>
<sequence length="510" mass="55594">MRRRHKLAALAAAVITTLVGGLMIAGAAPSSAASVDTSAWYVLVNRNSGKALDVYNLATNDGARITQWTRNDGNWQQWQFVDSGNGYYRLRSRHSGKVLDVHNWSTANGGAIVQWADTNGTNQQFRLADSAGGHVRLISRHSGKAVEVQGASTADGANVVQYDDWGGANQQWQLVRVGGGQPTTTTPQPGGELPSSFRWSSSGVLAGPKSDAQHDIVAIKDYSVVRHNGNWQVYATTASRQGGWNLAHFQFPDWAQAAAAPHTFLDTASGVGPGYRAAPHVFYFAPQNLWYLVYQTGLPSYSTSSDPSNPRSWSAPRNFMSAEPDIVRRNKGNGHWLDFWVICDTANCHLFSSDDNGHIYRAQTSLANFPNGFGNTVIALQDSNPYGLFEGTAVYKVGDSGQYLLLQEAIGSTGRYYKSFVSTRIEGPWTPHAASESNPFARTSTTTFPTGQWTRDISHGELLRAGNDQTMPITPCRLQFLYQGLDPSAGGEYSQLPYRMGLLTQTNSPC</sequence>
<evidence type="ECO:0000256" key="1">
    <source>
        <dbReference type="ARBA" id="ARBA00001462"/>
    </source>
</evidence>
<reference evidence="10" key="2">
    <citation type="submission" date="2020-09" db="EMBL/GenBank/DDBJ databases">
        <authorList>
            <person name="Sun Q."/>
            <person name="Ohkuma M."/>
        </authorList>
    </citation>
    <scope>NUCLEOTIDE SEQUENCE</scope>
    <source>
        <strain evidence="10">JCM 3276</strain>
    </source>
</reference>
<comment type="caution">
    <text evidence="10">The sequence shown here is derived from an EMBL/GenBank/DDBJ whole genome shotgun (WGS) entry which is preliminary data.</text>
</comment>
<dbReference type="CDD" id="cd23446">
    <property type="entry name" value="beta-trefoil_Ricin_1_3Gal43A"/>
    <property type="match status" value="1"/>
</dbReference>
<evidence type="ECO:0000259" key="9">
    <source>
        <dbReference type="SMART" id="SM00458"/>
    </source>
</evidence>
<dbReference type="GO" id="GO:0046373">
    <property type="term" value="P:L-arabinose metabolic process"/>
    <property type="evidence" value="ECO:0007669"/>
    <property type="project" value="InterPro"/>
</dbReference>
<keyword evidence="7" id="KW-0326">Glycosidase</keyword>
<dbReference type="InterPro" id="IPR005193">
    <property type="entry name" value="GH62_arabinosidase"/>
</dbReference>
<evidence type="ECO:0000256" key="3">
    <source>
        <dbReference type="ARBA" id="ARBA00012670"/>
    </source>
</evidence>
<dbReference type="InterPro" id="IPR035992">
    <property type="entry name" value="Ricin_B-like_lectins"/>
</dbReference>
<dbReference type="GO" id="GO:0046556">
    <property type="term" value="F:alpha-L-arabinofuranosidase activity"/>
    <property type="evidence" value="ECO:0007669"/>
    <property type="project" value="UniProtKB-EC"/>
</dbReference>
<evidence type="ECO:0000313" key="10">
    <source>
        <dbReference type="EMBL" id="GGS58818.1"/>
    </source>
</evidence>
<evidence type="ECO:0000313" key="11">
    <source>
        <dbReference type="Proteomes" id="UP000660680"/>
    </source>
</evidence>
<comment type="catalytic activity">
    <reaction evidence="1">
        <text>Hydrolysis of terminal non-reducing alpha-L-arabinofuranoside residues in alpha-L-arabinosides.</text>
        <dbReference type="EC" id="3.2.1.55"/>
    </reaction>
</comment>
<evidence type="ECO:0000256" key="5">
    <source>
        <dbReference type="ARBA" id="ARBA00022729"/>
    </source>
</evidence>
<dbReference type="RefSeq" id="WP_229787766.1">
    <property type="nucleotide sequence ID" value="NZ_BMRB01000010.1"/>
</dbReference>
<dbReference type="Proteomes" id="UP000660680">
    <property type="component" value="Unassembled WGS sequence"/>
</dbReference>
<dbReference type="EC" id="3.2.1.55" evidence="3"/>
<proteinExistence type="predicted"/>
<accession>A0A918LJI4</accession>